<keyword evidence="3" id="KW-1185">Reference proteome</keyword>
<feature type="chain" id="PRO_5045891329" evidence="1">
    <location>
        <begin position="25"/>
        <end position="468"/>
    </location>
</feature>
<feature type="signal peptide" evidence="1">
    <location>
        <begin position="1"/>
        <end position="24"/>
    </location>
</feature>
<proteinExistence type="predicted"/>
<comment type="caution">
    <text evidence="2">The sequence shown here is derived from an EMBL/GenBank/DDBJ whole genome shotgun (WGS) entry which is preliminary data.</text>
</comment>
<organism evidence="2 3">
    <name type="scientific">Nocardia suismassiliense</name>
    <dbReference type="NCBI Taxonomy" id="2077092"/>
    <lineage>
        <taxon>Bacteria</taxon>
        <taxon>Bacillati</taxon>
        <taxon>Actinomycetota</taxon>
        <taxon>Actinomycetes</taxon>
        <taxon>Mycobacteriales</taxon>
        <taxon>Nocardiaceae</taxon>
        <taxon>Nocardia</taxon>
    </lineage>
</organism>
<dbReference type="EMBL" id="JBIAPI010000001">
    <property type="protein sequence ID" value="MFF3222790.1"/>
    <property type="molecule type" value="Genomic_DNA"/>
</dbReference>
<accession>A0ABW6QNI6</accession>
<dbReference type="Proteomes" id="UP001601948">
    <property type="component" value="Unassembled WGS sequence"/>
</dbReference>
<evidence type="ECO:0000313" key="3">
    <source>
        <dbReference type="Proteomes" id="UP001601948"/>
    </source>
</evidence>
<name>A0ABW6QNI6_9NOCA</name>
<protein>
    <submittedName>
        <fullName evidence="2">Uncharacterized protein</fullName>
    </submittedName>
</protein>
<evidence type="ECO:0000256" key="1">
    <source>
        <dbReference type="SAM" id="SignalP"/>
    </source>
</evidence>
<evidence type="ECO:0000313" key="2">
    <source>
        <dbReference type="EMBL" id="MFF3222790.1"/>
    </source>
</evidence>
<reference evidence="2 3" key="1">
    <citation type="submission" date="2024-10" db="EMBL/GenBank/DDBJ databases">
        <title>The Natural Products Discovery Center: Release of the First 8490 Sequenced Strains for Exploring Actinobacteria Biosynthetic Diversity.</title>
        <authorList>
            <person name="Kalkreuter E."/>
            <person name="Kautsar S.A."/>
            <person name="Yang D."/>
            <person name="Bader C.D."/>
            <person name="Teijaro C.N."/>
            <person name="Fluegel L."/>
            <person name="Davis C.M."/>
            <person name="Simpson J.R."/>
            <person name="Lauterbach L."/>
            <person name="Steele A.D."/>
            <person name="Gui C."/>
            <person name="Meng S."/>
            <person name="Li G."/>
            <person name="Viehrig K."/>
            <person name="Ye F."/>
            <person name="Su P."/>
            <person name="Kiefer A.F."/>
            <person name="Nichols A."/>
            <person name="Cepeda A.J."/>
            <person name="Yan W."/>
            <person name="Fan B."/>
            <person name="Jiang Y."/>
            <person name="Adhikari A."/>
            <person name="Zheng C.-J."/>
            <person name="Schuster L."/>
            <person name="Cowan T.M."/>
            <person name="Smanski M.J."/>
            <person name="Chevrette M.G."/>
            <person name="De Carvalho L.P.S."/>
            <person name="Shen B."/>
        </authorList>
    </citation>
    <scope>NUCLEOTIDE SEQUENCE [LARGE SCALE GENOMIC DNA]</scope>
    <source>
        <strain evidence="2 3">NPDC003040</strain>
    </source>
</reference>
<gene>
    <name evidence="2" type="ORF">ACFYV7_08325</name>
</gene>
<keyword evidence="1" id="KW-0732">Signal</keyword>
<sequence>MPRQLIVTALVTAIAATMPLVAAAQPPITPEPPIDPIACGWWGCTDQAPVLPVAIPDAVALPESPPGGWSADDPPPRSELLYWHDFDSDGVVNWADNCVIVPNSDQAAAIRPANAADPVNPSSHALATAWKASNPGAMYRVSDELGEACSNYNDNWRRTMVAFRVSSNDRKRDIFKFLGQGGPMFGENTLTLAVPTCSRLDTVMNILEWGLHIPEGLIANALKALLTPAITDHFGCSTGILARLAEELGQLVWAGKRLYTPTNEGGAITNRFFAPVTEVGVFDPLIKAMPWLFPGGTGQTVQGRVRNDAVSPWDGRNSIAIDWRDVSDTGIGLRGNRWPITDQSLSELLNAMIGVGQVAGPGIEGQIIRALPIALGNIMKMIPIIRDLDVQYLIYDSCRALQEGFTPCTAEIALRRPADGATRWYQEGWMPFSTVDPDILHQTAWELSHFNEMQPAFYNLPSNVGIDN</sequence>
<dbReference type="RefSeq" id="WP_387715192.1">
    <property type="nucleotide sequence ID" value="NZ_JBIAPI010000001.1"/>
</dbReference>